<keyword evidence="3" id="KW-0378">Hydrolase</keyword>
<evidence type="ECO:0000313" key="6">
    <source>
        <dbReference type="Proteomes" id="UP001152622"/>
    </source>
</evidence>
<evidence type="ECO:0000256" key="1">
    <source>
        <dbReference type="ARBA" id="ARBA00022722"/>
    </source>
</evidence>
<protein>
    <submittedName>
        <fullName evidence="5">Uncharacterized protein</fullName>
    </submittedName>
</protein>
<dbReference type="Pfam" id="PF01771">
    <property type="entry name" value="Viral_alk_exo"/>
    <property type="match status" value="1"/>
</dbReference>
<keyword evidence="2" id="KW-0255">Endonuclease</keyword>
<evidence type="ECO:0000256" key="4">
    <source>
        <dbReference type="ARBA" id="ARBA00022839"/>
    </source>
</evidence>
<organism evidence="5 6">
    <name type="scientific">Synaphobranchus kaupii</name>
    <name type="common">Kaup's arrowtooth eel</name>
    <dbReference type="NCBI Taxonomy" id="118154"/>
    <lineage>
        <taxon>Eukaryota</taxon>
        <taxon>Metazoa</taxon>
        <taxon>Chordata</taxon>
        <taxon>Craniata</taxon>
        <taxon>Vertebrata</taxon>
        <taxon>Euteleostomi</taxon>
        <taxon>Actinopterygii</taxon>
        <taxon>Neopterygii</taxon>
        <taxon>Teleostei</taxon>
        <taxon>Anguilliformes</taxon>
        <taxon>Synaphobranchidae</taxon>
        <taxon>Synaphobranchus</taxon>
    </lineage>
</organism>
<sequence>MVFTKPVPNRMVQTGVRSGFYRGMVGPLPDPCMFRITEEYAKFSIEDRPLVTTMNMGPDKPLVESAFGLLQEGSVLSYQQPALTSRSLALTMEMARRIEEATREQSSSSEWHLLRRPRVTASRF</sequence>
<dbReference type="Proteomes" id="UP001152622">
    <property type="component" value="Chromosome 5"/>
</dbReference>
<keyword evidence="6" id="KW-1185">Reference proteome</keyword>
<comment type="caution">
    <text evidence="5">The sequence shown here is derived from an EMBL/GenBank/DDBJ whole genome shotgun (WGS) entry which is preliminary data.</text>
</comment>
<dbReference type="InterPro" id="IPR034720">
    <property type="entry name" value="Viral_alk_exo"/>
</dbReference>
<keyword evidence="1" id="KW-0540">Nuclease</keyword>
<gene>
    <name evidence="5" type="ORF">SKAU_G00156390</name>
</gene>
<evidence type="ECO:0000256" key="2">
    <source>
        <dbReference type="ARBA" id="ARBA00022759"/>
    </source>
</evidence>
<evidence type="ECO:0000256" key="3">
    <source>
        <dbReference type="ARBA" id="ARBA00022801"/>
    </source>
</evidence>
<reference evidence="5" key="1">
    <citation type="journal article" date="2023" name="Science">
        <title>Genome structures resolve the early diversification of teleost fishes.</title>
        <authorList>
            <person name="Parey E."/>
            <person name="Louis A."/>
            <person name="Montfort J."/>
            <person name="Bouchez O."/>
            <person name="Roques C."/>
            <person name="Iampietro C."/>
            <person name="Lluch J."/>
            <person name="Castinel A."/>
            <person name="Donnadieu C."/>
            <person name="Desvignes T."/>
            <person name="Floi Bucao C."/>
            <person name="Jouanno E."/>
            <person name="Wen M."/>
            <person name="Mejri S."/>
            <person name="Dirks R."/>
            <person name="Jansen H."/>
            <person name="Henkel C."/>
            <person name="Chen W.J."/>
            <person name="Zahm M."/>
            <person name="Cabau C."/>
            <person name="Klopp C."/>
            <person name="Thompson A.W."/>
            <person name="Robinson-Rechavi M."/>
            <person name="Braasch I."/>
            <person name="Lecointre G."/>
            <person name="Bobe J."/>
            <person name="Postlethwait J.H."/>
            <person name="Berthelot C."/>
            <person name="Roest Crollius H."/>
            <person name="Guiguen Y."/>
        </authorList>
    </citation>
    <scope>NUCLEOTIDE SEQUENCE</scope>
    <source>
        <strain evidence="5">WJC10195</strain>
    </source>
</reference>
<evidence type="ECO:0000313" key="5">
    <source>
        <dbReference type="EMBL" id="KAJ8359114.1"/>
    </source>
</evidence>
<dbReference type="GO" id="GO:0004527">
    <property type="term" value="F:exonuclease activity"/>
    <property type="evidence" value="ECO:0007669"/>
    <property type="project" value="UniProtKB-KW"/>
</dbReference>
<name>A0A9Q1IX66_SYNKA</name>
<dbReference type="GO" id="GO:0004519">
    <property type="term" value="F:endonuclease activity"/>
    <property type="evidence" value="ECO:0007669"/>
    <property type="project" value="UniProtKB-KW"/>
</dbReference>
<proteinExistence type="predicted"/>
<keyword evidence="4" id="KW-0269">Exonuclease</keyword>
<accession>A0A9Q1IX66</accession>
<dbReference type="EMBL" id="JAINUF010000005">
    <property type="protein sequence ID" value="KAJ8359114.1"/>
    <property type="molecule type" value="Genomic_DNA"/>
</dbReference>
<dbReference type="AlphaFoldDB" id="A0A9Q1IX66"/>
<dbReference type="OrthoDB" id="261614at2759"/>